<dbReference type="SUPFAM" id="SSF51735">
    <property type="entry name" value="NAD(P)-binding Rossmann-fold domains"/>
    <property type="match status" value="1"/>
</dbReference>
<feature type="domain" description="NAD-dependent epimerase/dehydratase" evidence="2">
    <location>
        <begin position="49"/>
        <end position="291"/>
    </location>
</feature>
<evidence type="ECO:0000313" key="3">
    <source>
        <dbReference type="EMBL" id="KAL3878315.1"/>
    </source>
</evidence>
<name>A0ABD3WWG3_SINWO</name>
<dbReference type="PANTHER" id="PTHR43725">
    <property type="entry name" value="UDP-GLUCOSE 4-EPIMERASE"/>
    <property type="match status" value="1"/>
</dbReference>
<protein>
    <recommendedName>
        <fullName evidence="2">NAD-dependent epimerase/dehydratase domain-containing protein</fullName>
    </recommendedName>
</protein>
<evidence type="ECO:0000259" key="2">
    <source>
        <dbReference type="Pfam" id="PF01370"/>
    </source>
</evidence>
<reference evidence="3 4" key="1">
    <citation type="submission" date="2024-11" db="EMBL/GenBank/DDBJ databases">
        <title>Chromosome-level genome assembly of the freshwater bivalve Anodonta woodiana.</title>
        <authorList>
            <person name="Chen X."/>
        </authorList>
    </citation>
    <scope>NUCLEOTIDE SEQUENCE [LARGE SCALE GENOMIC DNA]</scope>
    <source>
        <strain evidence="3">MN2024</strain>
        <tissue evidence="3">Gills</tissue>
    </source>
</reference>
<dbReference type="EMBL" id="JBJQND010000004">
    <property type="protein sequence ID" value="KAL3878315.1"/>
    <property type="molecule type" value="Genomic_DNA"/>
</dbReference>
<dbReference type="PANTHER" id="PTHR43725:SF32">
    <property type="entry name" value="NAD-DEPENDENT EPIMERASE_DEHYDRATASE DOMAIN-CONTAINING PROTEIN"/>
    <property type="match status" value="1"/>
</dbReference>
<evidence type="ECO:0000313" key="4">
    <source>
        <dbReference type="Proteomes" id="UP001634394"/>
    </source>
</evidence>
<feature type="chain" id="PRO_5044749966" description="NAD-dependent epimerase/dehydratase domain-containing protein" evidence="1">
    <location>
        <begin position="32"/>
        <end position="414"/>
    </location>
</feature>
<dbReference type="AlphaFoldDB" id="A0ABD3WWG3"/>
<accession>A0ABD3WWG3</accession>
<dbReference type="InterPro" id="IPR036291">
    <property type="entry name" value="NAD(P)-bd_dom_sf"/>
</dbReference>
<dbReference type="Gene3D" id="3.40.50.720">
    <property type="entry name" value="NAD(P)-binding Rossmann-like Domain"/>
    <property type="match status" value="1"/>
</dbReference>
<keyword evidence="1" id="KW-0732">Signal</keyword>
<keyword evidence="4" id="KW-1185">Reference proteome</keyword>
<feature type="signal peptide" evidence="1">
    <location>
        <begin position="1"/>
        <end position="31"/>
    </location>
</feature>
<comment type="caution">
    <text evidence="3">The sequence shown here is derived from an EMBL/GenBank/DDBJ whole genome shotgun (WGS) entry which is preliminary data.</text>
</comment>
<evidence type="ECO:0000256" key="1">
    <source>
        <dbReference type="SAM" id="SignalP"/>
    </source>
</evidence>
<dbReference type="Pfam" id="PF01370">
    <property type="entry name" value="Epimerase"/>
    <property type="match status" value="1"/>
</dbReference>
<dbReference type="Proteomes" id="UP001634394">
    <property type="component" value="Unassembled WGS sequence"/>
</dbReference>
<organism evidence="3 4">
    <name type="scientific">Sinanodonta woodiana</name>
    <name type="common">Chinese pond mussel</name>
    <name type="synonym">Anodonta woodiana</name>
    <dbReference type="NCBI Taxonomy" id="1069815"/>
    <lineage>
        <taxon>Eukaryota</taxon>
        <taxon>Metazoa</taxon>
        <taxon>Spiralia</taxon>
        <taxon>Lophotrochozoa</taxon>
        <taxon>Mollusca</taxon>
        <taxon>Bivalvia</taxon>
        <taxon>Autobranchia</taxon>
        <taxon>Heteroconchia</taxon>
        <taxon>Palaeoheterodonta</taxon>
        <taxon>Unionida</taxon>
        <taxon>Unionoidea</taxon>
        <taxon>Unionidae</taxon>
        <taxon>Unioninae</taxon>
        <taxon>Sinanodonta</taxon>
    </lineage>
</organism>
<sequence length="414" mass="48326">MITMPEINWGMFNSILLVCMYMSSEIDKVCSNVPDRGARENLQETKRNILIFGGNGFMGSATVEKLLRNNYNVVIVNRGNWYWDSATTVKPFVKQLKCDRMQSLQRCSDLQNFVWEEESIKFDAIIDFSAYQGFQITDAFDMLGSRIKRYIYISSDSVYEVCNKTHSELTREEDAVRPHDLDVQQKLNSQESYGHGKLEAEEELQRQCAKTGVLYITLRLPDVVGPRDNTRRWWLYQLWIQLRGYLERPISVPDNLWDRPLSFVYADDVADVVLKCIESDDKIYNQAYNLAFVEKPTLSEFIHQLLQEFGVHDIEIKRDFSPDALHLYPSVKLGPIDASKVRRVLDWQPTSWKQAFSKTVKFYEDVFKTPLPEFSQAQKDVIRILQVHFTSSPFRVLEGLKDKYGFQLEIRDEL</sequence>
<dbReference type="InterPro" id="IPR001509">
    <property type="entry name" value="Epimerase_deHydtase"/>
</dbReference>
<proteinExistence type="predicted"/>
<gene>
    <name evidence="3" type="ORF">ACJMK2_030678</name>
</gene>